<name>A0A8S1KCC1_PARPR</name>
<protein>
    <submittedName>
        <fullName evidence="1">Uncharacterized protein</fullName>
    </submittedName>
</protein>
<evidence type="ECO:0000313" key="1">
    <source>
        <dbReference type="EMBL" id="CAD8052153.1"/>
    </source>
</evidence>
<dbReference type="Proteomes" id="UP000688137">
    <property type="component" value="Unassembled WGS sequence"/>
</dbReference>
<reference evidence="1" key="1">
    <citation type="submission" date="2021-01" db="EMBL/GenBank/DDBJ databases">
        <authorList>
            <consortium name="Genoscope - CEA"/>
            <person name="William W."/>
        </authorList>
    </citation>
    <scope>NUCLEOTIDE SEQUENCE</scope>
</reference>
<dbReference type="AlphaFoldDB" id="A0A8S1KCC1"/>
<dbReference type="EMBL" id="CAJJDM010000016">
    <property type="protein sequence ID" value="CAD8052153.1"/>
    <property type="molecule type" value="Genomic_DNA"/>
</dbReference>
<gene>
    <name evidence="1" type="ORF">PPRIM_AZ9-3.1.T0190040</name>
</gene>
<accession>A0A8S1KCC1</accession>
<organism evidence="1 2">
    <name type="scientific">Paramecium primaurelia</name>
    <dbReference type="NCBI Taxonomy" id="5886"/>
    <lineage>
        <taxon>Eukaryota</taxon>
        <taxon>Sar</taxon>
        <taxon>Alveolata</taxon>
        <taxon>Ciliophora</taxon>
        <taxon>Intramacronucleata</taxon>
        <taxon>Oligohymenophorea</taxon>
        <taxon>Peniculida</taxon>
        <taxon>Parameciidae</taxon>
        <taxon>Paramecium</taxon>
    </lineage>
</organism>
<proteinExistence type="predicted"/>
<keyword evidence="2" id="KW-1185">Reference proteome</keyword>
<comment type="caution">
    <text evidence="1">The sequence shown here is derived from an EMBL/GenBank/DDBJ whole genome shotgun (WGS) entry which is preliminary data.</text>
</comment>
<sequence length="130" mass="15276">MELIQSQVLQMKINMSKILEQYQIMVIHTIGLAIEFASQGKLLHGEFAIGKVLANVLAKEHRRNNLSYENRIRICFQNMNNILKFQNLQIYKMFQNIQKMIKKLLNTGSVLYLFKKLANINLILLLLKWI</sequence>
<evidence type="ECO:0000313" key="2">
    <source>
        <dbReference type="Proteomes" id="UP000688137"/>
    </source>
</evidence>